<dbReference type="InterPro" id="IPR013783">
    <property type="entry name" value="Ig-like_fold"/>
</dbReference>
<dbReference type="SUPFAM" id="SSF51445">
    <property type="entry name" value="(Trans)glycosidases"/>
    <property type="match status" value="1"/>
</dbReference>
<dbReference type="Proteomes" id="UP001607125">
    <property type="component" value="Unassembled WGS sequence"/>
</dbReference>
<organism evidence="9 10">
    <name type="scientific">Vibrio barjaei</name>
    <dbReference type="NCBI Taxonomy" id="1676683"/>
    <lineage>
        <taxon>Bacteria</taxon>
        <taxon>Pseudomonadati</taxon>
        <taxon>Pseudomonadota</taxon>
        <taxon>Gammaproteobacteria</taxon>
        <taxon>Vibrionales</taxon>
        <taxon>Vibrionaceae</taxon>
        <taxon>Vibrio</taxon>
    </lineage>
</organism>
<evidence type="ECO:0000256" key="3">
    <source>
        <dbReference type="ARBA" id="ARBA00022801"/>
    </source>
</evidence>
<dbReference type="RefSeq" id="WP_394628929.1">
    <property type="nucleotide sequence ID" value="NZ_JBIHSF010000006.1"/>
</dbReference>
<dbReference type="InterPro" id="IPR050542">
    <property type="entry name" value="Glycosyl_Hydrlase18_Chitinase"/>
</dbReference>
<dbReference type="PROSITE" id="PS01095">
    <property type="entry name" value="GH18_1"/>
    <property type="match status" value="1"/>
</dbReference>
<dbReference type="InterPro" id="IPR011583">
    <property type="entry name" value="Chitinase_II/V-like_cat"/>
</dbReference>
<evidence type="ECO:0000256" key="6">
    <source>
        <dbReference type="RuleBase" id="RU000489"/>
    </source>
</evidence>
<dbReference type="InterPro" id="IPR017853">
    <property type="entry name" value="GH"/>
</dbReference>
<dbReference type="EMBL" id="JBIHSF010000006">
    <property type="protein sequence ID" value="MFH0260481.1"/>
    <property type="molecule type" value="Genomic_DNA"/>
</dbReference>
<comment type="similarity">
    <text evidence="1">Belongs to the glycosyl hydrolase 18 family. Chitinase class II subfamily.</text>
</comment>
<feature type="chain" id="PRO_5046913610" description="chitinase" evidence="7">
    <location>
        <begin position="33"/>
        <end position="857"/>
    </location>
</feature>
<keyword evidence="5 6" id="KW-0326">Glycosidase</keyword>
<dbReference type="SMART" id="SM00495">
    <property type="entry name" value="ChtBD3"/>
    <property type="match status" value="2"/>
</dbReference>
<evidence type="ECO:0000256" key="2">
    <source>
        <dbReference type="ARBA" id="ARBA00012729"/>
    </source>
</evidence>
<keyword evidence="7" id="KW-0732">Signal</keyword>
<keyword evidence="3 6" id="KW-0378">Hydrolase</keyword>
<dbReference type="PANTHER" id="PTHR45708">
    <property type="entry name" value="ENDOCHITINASE"/>
    <property type="match status" value="1"/>
</dbReference>
<dbReference type="Pfam" id="PF00704">
    <property type="entry name" value="Glyco_hydro_18"/>
    <property type="match status" value="1"/>
</dbReference>
<dbReference type="InterPro" id="IPR003610">
    <property type="entry name" value="CBM5/12"/>
</dbReference>
<evidence type="ECO:0000256" key="4">
    <source>
        <dbReference type="ARBA" id="ARBA00023277"/>
    </source>
</evidence>
<evidence type="ECO:0000256" key="7">
    <source>
        <dbReference type="SAM" id="SignalP"/>
    </source>
</evidence>
<dbReference type="PROSITE" id="PS51910">
    <property type="entry name" value="GH18_2"/>
    <property type="match status" value="1"/>
</dbReference>
<evidence type="ECO:0000256" key="1">
    <source>
        <dbReference type="ARBA" id="ARBA00009121"/>
    </source>
</evidence>
<dbReference type="EC" id="3.2.1.14" evidence="2"/>
<evidence type="ECO:0000259" key="8">
    <source>
        <dbReference type="PROSITE" id="PS51910"/>
    </source>
</evidence>
<feature type="domain" description="GH18" evidence="8">
    <location>
        <begin position="535"/>
        <end position="855"/>
    </location>
</feature>
<evidence type="ECO:0000313" key="10">
    <source>
        <dbReference type="Proteomes" id="UP001607125"/>
    </source>
</evidence>
<dbReference type="CDD" id="cd02871">
    <property type="entry name" value="GH18_chitinase_D-like"/>
    <property type="match status" value="1"/>
</dbReference>
<protein>
    <recommendedName>
        <fullName evidence="2">chitinase</fullName>
        <ecNumber evidence="2">3.2.1.14</ecNumber>
    </recommendedName>
</protein>
<dbReference type="Gene3D" id="2.10.10.20">
    <property type="entry name" value="Carbohydrate-binding module superfamily 5/12"/>
    <property type="match status" value="1"/>
</dbReference>
<feature type="signal peptide" evidence="7">
    <location>
        <begin position="1"/>
        <end position="32"/>
    </location>
</feature>
<comment type="caution">
    <text evidence="9">The sequence shown here is derived from an EMBL/GenBank/DDBJ whole genome shotgun (WGS) entry which is preliminary data.</text>
</comment>
<sequence length="857" mass="91638">MDAISSARYIRLKTWQSCLSIPLLLYAFPSFAQTYQCEGLPIWQAETAYSGGQKVVQQSMAYQANWWSQNVSPSENSGEWQEWSLLGQCNGQGGTNLPPSLNVLSPIEGASLTSGNLVAFEASASDSDGQIQEVRFLLQGELLGTVTTSPYSVSWLAQAGNYQLDVIAEDEQGAVTAVTRTFAVSNVENQPPQVTLSANTTNIALGENVLLSAQASDVDGVVSGVVFNVNGKMVADINAAPWEHQWQPAQAGDYIAVAIASDDQGAKSESQQISISVAPVSAAGRCSSALSYVVGSNYNQGTLVTHNNELFQCDVAGWCSSNASWAYEPGVGQHWQDAWTNLGACSSAPQVSFDSPQPGEIVLLGSDVSILASSSDEDGTVVSVEVFVAGVSLGELIQPPYQWAWNANLLNVVDLELLATDNDGLQTSVRQTVNVSDNVIVTSVTEPVSGSVVAVDKPVTVQAQANSLQSDVTQVELFVNGQSTAIDNVAPYVFSWIPPSVGTYQLNVVANDAQGNSVASDSIMVTAKSVVQPKHKLIGYWHNFVNGSGCPIPLNQMSKDWDIIDIAFADNDRNSNGTVHFNLYNGDIRSDCEPIDPVQFKQDIKALQTEGKIFVLSLGGAEGTITLNTDSDEAAFVSSLSAIIEEWGFDGLDIDLESGSNLVHGSQIQARLPRALRAIEANMVEDMYLTMAPEHPYVQGGMVAYSGIWGAYIPVIDQVRDMLDLLHVQLYNNGGLANPYTTGAAPEGSIDMMVAASKMLLEGFELADGSRFMPLRDDQVAIGLPSGPSSANSGQAPIANIEAALDCMVTKSRCDNVIPNNQSPNFGGVMTWSINWDQHDGFNFSKPVKAKLEQLNN</sequence>
<evidence type="ECO:0000256" key="5">
    <source>
        <dbReference type="ARBA" id="ARBA00023295"/>
    </source>
</evidence>
<keyword evidence="10" id="KW-1185">Reference proteome</keyword>
<dbReference type="InterPro" id="IPR036573">
    <property type="entry name" value="CBM_sf_5/12"/>
</dbReference>
<reference evidence="9 10" key="1">
    <citation type="submission" date="2024-10" db="EMBL/GenBank/DDBJ databases">
        <authorList>
            <person name="Yibar A."/>
            <person name="Saticioglu I.B."/>
            <person name="Duman M."/>
            <person name="Ajmi N."/>
            <person name="Gurler F."/>
            <person name="Ay H."/>
            <person name="Onuk E."/>
            <person name="Guler S."/>
            <person name="Romalde J.L."/>
        </authorList>
    </citation>
    <scope>NUCLEOTIDE SEQUENCE [LARGE SCALE GENOMIC DNA]</scope>
    <source>
        <strain evidence="9 10">1-TCBS-B</strain>
    </source>
</reference>
<evidence type="ECO:0000313" key="9">
    <source>
        <dbReference type="EMBL" id="MFH0260481.1"/>
    </source>
</evidence>
<dbReference type="Gene3D" id="2.60.40.10">
    <property type="entry name" value="Immunoglobulins"/>
    <property type="match status" value="4"/>
</dbReference>
<accession>A0ABW7IGB9</accession>
<dbReference type="Pfam" id="PF17957">
    <property type="entry name" value="Big_7"/>
    <property type="match status" value="4"/>
</dbReference>
<dbReference type="SMART" id="SM00636">
    <property type="entry name" value="Glyco_18"/>
    <property type="match status" value="1"/>
</dbReference>
<dbReference type="InterPro" id="IPR001223">
    <property type="entry name" value="Glyco_hydro18_cat"/>
</dbReference>
<dbReference type="CDD" id="cd12215">
    <property type="entry name" value="ChiC_BD"/>
    <property type="match status" value="1"/>
</dbReference>
<proteinExistence type="inferred from homology"/>
<dbReference type="PANTHER" id="PTHR45708:SF49">
    <property type="entry name" value="ENDOCHITINASE"/>
    <property type="match status" value="1"/>
</dbReference>
<dbReference type="SUPFAM" id="SSF51055">
    <property type="entry name" value="Carbohydrate binding domain"/>
    <property type="match status" value="1"/>
</dbReference>
<name>A0ABW7IGB9_9VIBR</name>
<keyword evidence="4" id="KW-0119">Carbohydrate metabolism</keyword>
<dbReference type="Gene3D" id="3.20.20.80">
    <property type="entry name" value="Glycosidases"/>
    <property type="match status" value="1"/>
</dbReference>
<dbReference type="InterPro" id="IPR001579">
    <property type="entry name" value="Glyco_hydro_18_chit_AS"/>
</dbReference>
<gene>
    <name evidence="9" type="ORF">ACGRH2_08615</name>
</gene>